<dbReference type="PANTHER" id="PTHR33704:SF1">
    <property type="entry name" value="PROTEIN HEAT INTOLERANT 4-RELATED"/>
    <property type="match status" value="1"/>
</dbReference>
<organism evidence="1 2">
    <name type="scientific">Mikania micrantha</name>
    <name type="common">bitter vine</name>
    <dbReference type="NCBI Taxonomy" id="192012"/>
    <lineage>
        <taxon>Eukaryota</taxon>
        <taxon>Viridiplantae</taxon>
        <taxon>Streptophyta</taxon>
        <taxon>Embryophyta</taxon>
        <taxon>Tracheophyta</taxon>
        <taxon>Spermatophyta</taxon>
        <taxon>Magnoliopsida</taxon>
        <taxon>eudicotyledons</taxon>
        <taxon>Gunneridae</taxon>
        <taxon>Pentapetalae</taxon>
        <taxon>asterids</taxon>
        <taxon>campanulids</taxon>
        <taxon>Asterales</taxon>
        <taxon>Asteraceae</taxon>
        <taxon>Asteroideae</taxon>
        <taxon>Heliantheae alliance</taxon>
        <taxon>Eupatorieae</taxon>
        <taxon>Mikania</taxon>
    </lineage>
</organism>
<dbReference type="GO" id="GO:1900034">
    <property type="term" value="P:regulation of cellular response to heat"/>
    <property type="evidence" value="ECO:0007669"/>
    <property type="project" value="InterPro"/>
</dbReference>
<sequence length="207" mass="24188">MEADLPCWDRAPMLLCQGEIKAPCIPVVIAVVSPFPPSDKIGIKSVQMESEEIVDMKRMKMDWVPYIPLGKRGSSVERLNSQIFILSCVQRSYLMLESRVWKMDLNWSSWVIWVTAVWVKMIVCEFDWEMDELEDFTNGLISDALSEDQRDAFKERESRARARAELSEDEVAAFENMRFYKFYPDVTPDTLKVSYINRYYGKAHEVF</sequence>
<dbReference type="PANTHER" id="PTHR33704">
    <property type="entry name" value="PROTEIN HEAT INTOLERANT 4-RELATED"/>
    <property type="match status" value="1"/>
</dbReference>
<reference evidence="1 2" key="1">
    <citation type="submission" date="2019-05" db="EMBL/GenBank/DDBJ databases">
        <title>Mikania micrantha, genome provides insights into the molecular mechanism of rapid growth.</title>
        <authorList>
            <person name="Liu B."/>
        </authorList>
    </citation>
    <scope>NUCLEOTIDE SEQUENCE [LARGE SCALE GENOMIC DNA]</scope>
    <source>
        <strain evidence="1">NLD-2019</strain>
        <tissue evidence="1">Leaf</tissue>
    </source>
</reference>
<accession>A0A5N6NGG9</accession>
<dbReference type="Proteomes" id="UP000326396">
    <property type="component" value="Linkage Group LG2"/>
</dbReference>
<evidence type="ECO:0000313" key="1">
    <source>
        <dbReference type="EMBL" id="KAD4586353.1"/>
    </source>
</evidence>
<dbReference type="OrthoDB" id="20554at2759"/>
<dbReference type="InterPro" id="IPR039313">
    <property type="entry name" value="HIT4"/>
</dbReference>
<dbReference type="AlphaFoldDB" id="A0A5N6NGG9"/>
<evidence type="ECO:0000313" key="2">
    <source>
        <dbReference type="Proteomes" id="UP000326396"/>
    </source>
</evidence>
<gene>
    <name evidence="1" type="ORF">E3N88_23954</name>
</gene>
<protein>
    <submittedName>
        <fullName evidence="1">Uncharacterized protein</fullName>
    </submittedName>
</protein>
<comment type="caution">
    <text evidence="1">The sequence shown here is derived from an EMBL/GenBank/DDBJ whole genome shotgun (WGS) entry which is preliminary data.</text>
</comment>
<keyword evidence="2" id="KW-1185">Reference proteome</keyword>
<name>A0A5N6NGG9_9ASTR</name>
<proteinExistence type="predicted"/>
<dbReference type="EMBL" id="SZYD01000012">
    <property type="protein sequence ID" value="KAD4586353.1"/>
    <property type="molecule type" value="Genomic_DNA"/>
</dbReference>